<accession>A0A2P8CSR0</accession>
<reference evidence="2 3" key="1">
    <citation type="submission" date="2018-03" db="EMBL/GenBank/DDBJ databases">
        <title>Genomic Encyclopedia of Type Strains, Phase III (KMG-III): the genomes of soil and plant-associated and newly described type strains.</title>
        <authorList>
            <person name="Whitman W."/>
        </authorList>
    </citation>
    <scope>NUCLEOTIDE SEQUENCE [LARGE SCALE GENOMIC DNA]</scope>
    <source>
        <strain evidence="2 3">CGMCC 1.12700</strain>
    </source>
</reference>
<protein>
    <submittedName>
        <fullName evidence="2">Uncharacterized protein DUF4157</fullName>
    </submittedName>
</protein>
<dbReference type="Pfam" id="PF13699">
    <property type="entry name" value="eCIS_core"/>
    <property type="match status" value="1"/>
</dbReference>
<evidence type="ECO:0000313" key="2">
    <source>
        <dbReference type="EMBL" id="PSK88015.1"/>
    </source>
</evidence>
<evidence type="ECO:0000259" key="1">
    <source>
        <dbReference type="Pfam" id="PF13699"/>
    </source>
</evidence>
<sequence>MKVRLKENSWIARLAARKLRCDRVALTLGATIHLHNTSRSAFLEDTGWVCHELKHVAQYRHYGLVRFLLLYLAESIRKGYYNNRWEVEARLAETDRRLLEGVTFY</sequence>
<dbReference type="OrthoDB" id="679343at2"/>
<gene>
    <name evidence="2" type="ORF">B0I18_11646</name>
</gene>
<organism evidence="2 3">
    <name type="scientific">Taibaiella chishuiensis</name>
    <dbReference type="NCBI Taxonomy" id="1434707"/>
    <lineage>
        <taxon>Bacteria</taxon>
        <taxon>Pseudomonadati</taxon>
        <taxon>Bacteroidota</taxon>
        <taxon>Chitinophagia</taxon>
        <taxon>Chitinophagales</taxon>
        <taxon>Chitinophagaceae</taxon>
        <taxon>Taibaiella</taxon>
    </lineage>
</organism>
<dbReference type="Proteomes" id="UP000240572">
    <property type="component" value="Unassembled WGS sequence"/>
</dbReference>
<proteinExistence type="predicted"/>
<feature type="domain" description="eCIS core" evidence="1">
    <location>
        <begin position="20"/>
        <end position="61"/>
    </location>
</feature>
<keyword evidence="3" id="KW-1185">Reference proteome</keyword>
<name>A0A2P8CSR0_9BACT</name>
<dbReference type="EMBL" id="PYGD01000016">
    <property type="protein sequence ID" value="PSK88015.1"/>
    <property type="molecule type" value="Genomic_DNA"/>
</dbReference>
<dbReference type="AlphaFoldDB" id="A0A2P8CSR0"/>
<evidence type="ECO:0000313" key="3">
    <source>
        <dbReference type="Proteomes" id="UP000240572"/>
    </source>
</evidence>
<dbReference type="InterPro" id="IPR025295">
    <property type="entry name" value="eCIS_core_dom"/>
</dbReference>
<dbReference type="RefSeq" id="WP_106525386.1">
    <property type="nucleotide sequence ID" value="NZ_PYGD01000016.1"/>
</dbReference>
<comment type="caution">
    <text evidence="2">The sequence shown here is derived from an EMBL/GenBank/DDBJ whole genome shotgun (WGS) entry which is preliminary data.</text>
</comment>